<protein>
    <submittedName>
        <fullName evidence="1">Uncharacterized protein</fullName>
    </submittedName>
</protein>
<reference evidence="1" key="1">
    <citation type="submission" date="2014-11" db="EMBL/GenBank/DDBJ databases">
        <authorList>
            <person name="Amaro Gonzalez C."/>
        </authorList>
    </citation>
    <scope>NUCLEOTIDE SEQUENCE</scope>
</reference>
<dbReference type="EMBL" id="GBXM01034788">
    <property type="protein sequence ID" value="JAH73789.1"/>
    <property type="molecule type" value="Transcribed_RNA"/>
</dbReference>
<proteinExistence type="predicted"/>
<organism evidence="1">
    <name type="scientific">Anguilla anguilla</name>
    <name type="common">European freshwater eel</name>
    <name type="synonym">Muraena anguilla</name>
    <dbReference type="NCBI Taxonomy" id="7936"/>
    <lineage>
        <taxon>Eukaryota</taxon>
        <taxon>Metazoa</taxon>
        <taxon>Chordata</taxon>
        <taxon>Craniata</taxon>
        <taxon>Vertebrata</taxon>
        <taxon>Euteleostomi</taxon>
        <taxon>Actinopterygii</taxon>
        <taxon>Neopterygii</taxon>
        <taxon>Teleostei</taxon>
        <taxon>Anguilliformes</taxon>
        <taxon>Anguillidae</taxon>
        <taxon>Anguilla</taxon>
    </lineage>
</organism>
<evidence type="ECO:0000313" key="1">
    <source>
        <dbReference type="EMBL" id="JAH73789.1"/>
    </source>
</evidence>
<sequence>MCEWLFVTQLCSQMDSIGKQAQSHKKSCPLL</sequence>
<dbReference type="AlphaFoldDB" id="A0A0E9V6R6"/>
<reference evidence="1" key="2">
    <citation type="journal article" date="2015" name="Fish Shellfish Immunol.">
        <title>Early steps in the European eel (Anguilla anguilla)-Vibrio vulnificus interaction in the gills: Role of the RtxA13 toxin.</title>
        <authorList>
            <person name="Callol A."/>
            <person name="Pajuelo D."/>
            <person name="Ebbesson L."/>
            <person name="Teles M."/>
            <person name="MacKenzie S."/>
            <person name="Amaro C."/>
        </authorList>
    </citation>
    <scope>NUCLEOTIDE SEQUENCE</scope>
</reference>
<accession>A0A0E9V6R6</accession>
<name>A0A0E9V6R6_ANGAN</name>